<dbReference type="Proteomes" id="UP001369815">
    <property type="component" value="Unassembled WGS sequence"/>
</dbReference>
<dbReference type="EC" id="3.2.1.101" evidence="3 8"/>
<keyword evidence="4" id="KW-0732">Signal</keyword>
<dbReference type="InterPro" id="IPR014480">
    <property type="entry name" value="Mannan-1_6-alpha_mannosidase"/>
</dbReference>
<evidence type="ECO:0000256" key="5">
    <source>
        <dbReference type="ARBA" id="ARBA00022801"/>
    </source>
</evidence>
<evidence type="ECO:0000256" key="8">
    <source>
        <dbReference type="PIRNR" id="PIRNR016302"/>
    </source>
</evidence>
<organism evidence="9 10">
    <name type="scientific">Daldinia eschscholtzii</name>
    <dbReference type="NCBI Taxonomy" id="292717"/>
    <lineage>
        <taxon>Eukaryota</taxon>
        <taxon>Fungi</taxon>
        <taxon>Dikarya</taxon>
        <taxon>Ascomycota</taxon>
        <taxon>Pezizomycotina</taxon>
        <taxon>Sordariomycetes</taxon>
        <taxon>Xylariomycetidae</taxon>
        <taxon>Xylariales</taxon>
        <taxon>Hypoxylaceae</taxon>
        <taxon>Daldinia</taxon>
    </lineage>
</organism>
<gene>
    <name evidence="9" type="ORF">Daesc_005107</name>
</gene>
<dbReference type="EMBL" id="JBANMG010000005">
    <property type="protein sequence ID" value="KAK6952813.1"/>
    <property type="molecule type" value="Genomic_DNA"/>
</dbReference>
<evidence type="ECO:0000256" key="3">
    <source>
        <dbReference type="ARBA" id="ARBA00012350"/>
    </source>
</evidence>
<dbReference type="AlphaFoldDB" id="A0AAX6MK43"/>
<proteinExistence type="inferred from homology"/>
<evidence type="ECO:0000256" key="6">
    <source>
        <dbReference type="ARBA" id="ARBA00023180"/>
    </source>
</evidence>
<comment type="caution">
    <text evidence="9">The sequence shown here is derived from an EMBL/GenBank/DDBJ whole genome shotgun (WGS) entry which is preliminary data.</text>
</comment>
<name>A0AAX6MK43_9PEZI</name>
<comment type="catalytic activity">
    <reaction evidence="1 8">
        <text>Random hydrolysis of (1-&gt;6)-alpha-D-mannosidic linkages in unbranched (1-&gt;6)-mannans.</text>
        <dbReference type="EC" id="3.2.1.101"/>
    </reaction>
</comment>
<evidence type="ECO:0000256" key="7">
    <source>
        <dbReference type="ARBA" id="ARBA00023295"/>
    </source>
</evidence>
<evidence type="ECO:0000313" key="10">
    <source>
        <dbReference type="Proteomes" id="UP001369815"/>
    </source>
</evidence>
<dbReference type="GO" id="GO:0008496">
    <property type="term" value="F:mannan endo-1,6-alpha-mannosidase activity"/>
    <property type="evidence" value="ECO:0007669"/>
    <property type="project" value="UniProtKB-UniRule"/>
</dbReference>
<dbReference type="Gene3D" id="1.50.10.20">
    <property type="match status" value="1"/>
</dbReference>
<keyword evidence="7 8" id="KW-0326">Glycosidase</keyword>
<dbReference type="GO" id="GO:0009272">
    <property type="term" value="P:fungal-type cell wall biogenesis"/>
    <property type="evidence" value="ECO:0007669"/>
    <property type="project" value="TreeGrafter"/>
</dbReference>
<accession>A0AAX6MK43</accession>
<dbReference type="PANTHER" id="PTHR12145">
    <property type="entry name" value="MANNAN ENDO-1,6-ALPHA-MANNOSIDASE DCW1"/>
    <property type="match status" value="1"/>
</dbReference>
<keyword evidence="6" id="KW-0325">Glycoprotein</keyword>
<dbReference type="GO" id="GO:0016052">
    <property type="term" value="P:carbohydrate catabolic process"/>
    <property type="evidence" value="ECO:0007669"/>
    <property type="project" value="InterPro"/>
</dbReference>
<dbReference type="PANTHER" id="PTHR12145:SF36">
    <property type="entry name" value="MANNAN ENDO-1,6-ALPHA-MANNOSIDASE DCW1"/>
    <property type="match status" value="1"/>
</dbReference>
<keyword evidence="10" id="KW-1185">Reference proteome</keyword>
<dbReference type="SUPFAM" id="SSF48208">
    <property type="entry name" value="Six-hairpin glycosidases"/>
    <property type="match status" value="1"/>
</dbReference>
<dbReference type="InterPro" id="IPR008928">
    <property type="entry name" value="6-hairpin_glycosidase_sf"/>
</dbReference>
<dbReference type="PIRSF" id="PIRSF016302">
    <property type="entry name" value="Man_a_manosd"/>
    <property type="match status" value="1"/>
</dbReference>
<evidence type="ECO:0000256" key="1">
    <source>
        <dbReference type="ARBA" id="ARBA00001452"/>
    </source>
</evidence>
<evidence type="ECO:0000256" key="4">
    <source>
        <dbReference type="ARBA" id="ARBA00022729"/>
    </source>
</evidence>
<dbReference type="Pfam" id="PF03663">
    <property type="entry name" value="Glyco_hydro_76"/>
    <property type="match status" value="1"/>
</dbReference>
<dbReference type="InterPro" id="IPR005198">
    <property type="entry name" value="Glyco_hydro_76"/>
</dbReference>
<evidence type="ECO:0000256" key="2">
    <source>
        <dbReference type="ARBA" id="ARBA00009699"/>
    </source>
</evidence>
<comment type="similarity">
    <text evidence="2 8">Belongs to the glycosyl hydrolase 76 family.</text>
</comment>
<keyword evidence="5 8" id="KW-0378">Hydrolase</keyword>
<protein>
    <recommendedName>
        <fullName evidence="3 8">Mannan endo-1,6-alpha-mannosidase</fullName>
        <ecNumber evidence="3 8">3.2.1.101</ecNumber>
    </recommendedName>
</protein>
<evidence type="ECO:0000313" key="9">
    <source>
        <dbReference type="EMBL" id="KAK6952813.1"/>
    </source>
</evidence>
<sequence>MDATTRALDSSSRLLVFKMTRLSKIVAGSALAPVASSLSLNIKDQASIKETAAQIAKGLYVYHDPSSTAGQFKQPEPWFWWLSGSAWNGLMDYTMYTGDTTYQADILSSLAKNVGPNYDFVPIEQKSWEANDDQVYWVYNALTAMEYSFPALPCEKSKTETGEDCANSWLAIGTNAFEDFVARWKKDSGTCGGGLKWQFTETANGYYYKNSVTNAGFFQTAARLARYTGNQTFGDWATKVWDWSTSVGFVSPDFHVFDGAGDDKDANCTAINKDEWSYNIASYIHGAAHMYAFTKSSTWESRVQGLVHTAQKTFFGPNTNATDVMYEQKCELDSACNIDQTSFKASLARWLGKTAVLVPSLKSDINTLLEATAQGAASSCAGYDNATCGVQWYTGGFDGQSDLGVELSALEAVQSLLAESAPKFAVLS</sequence>
<reference evidence="9 10" key="1">
    <citation type="journal article" date="2024" name="Front Chem Biol">
        <title>Unveiling the potential of Daldinia eschscholtzii MFLUCC 19-0629 through bioactivity and bioinformatics studies for enhanced sustainable agriculture production.</title>
        <authorList>
            <person name="Brooks S."/>
            <person name="Weaver J.A."/>
            <person name="Klomchit A."/>
            <person name="Alharthi S.A."/>
            <person name="Onlamun T."/>
            <person name="Nurani R."/>
            <person name="Vong T.K."/>
            <person name="Alberti F."/>
            <person name="Greco C."/>
        </authorList>
    </citation>
    <scope>NUCLEOTIDE SEQUENCE [LARGE SCALE GENOMIC DNA]</scope>
    <source>
        <strain evidence="9">MFLUCC 19-0629</strain>
    </source>
</reference>